<dbReference type="CDD" id="cd01556">
    <property type="entry name" value="EPSP_synthase"/>
    <property type="match status" value="1"/>
</dbReference>
<keyword evidence="6" id="KW-0057">Aromatic amino acid biosynthesis</keyword>
<feature type="domain" description="Enolpyruvate transferase" evidence="8">
    <location>
        <begin position="12"/>
        <end position="342"/>
    </location>
</feature>
<dbReference type="AlphaFoldDB" id="A0A644YFT5"/>
<evidence type="ECO:0000256" key="6">
    <source>
        <dbReference type="ARBA" id="ARBA00023141"/>
    </source>
</evidence>
<evidence type="ECO:0000256" key="2">
    <source>
        <dbReference type="ARBA" id="ARBA00009948"/>
    </source>
</evidence>
<protein>
    <recommendedName>
        <fullName evidence="3">3-phosphoshikimate 1-carboxyvinyltransferase</fullName>
        <ecNumber evidence="3">2.5.1.19</ecNumber>
    </recommendedName>
</protein>
<dbReference type="InterPro" id="IPR036968">
    <property type="entry name" value="Enolpyruvate_Tfrase_sf"/>
</dbReference>
<evidence type="ECO:0000256" key="3">
    <source>
        <dbReference type="ARBA" id="ARBA00012450"/>
    </source>
</evidence>
<dbReference type="PANTHER" id="PTHR21090">
    <property type="entry name" value="AROM/DEHYDROQUINATE SYNTHASE"/>
    <property type="match status" value="1"/>
</dbReference>
<comment type="caution">
    <text evidence="9">The sequence shown here is derived from an EMBL/GenBank/DDBJ whole genome shotgun (WGS) entry which is preliminary data.</text>
</comment>
<dbReference type="InterPro" id="IPR001986">
    <property type="entry name" value="Enolpyruvate_Tfrase_dom"/>
</dbReference>
<keyword evidence="5 9" id="KW-0808">Transferase</keyword>
<dbReference type="NCBIfam" id="TIGR01356">
    <property type="entry name" value="aroA"/>
    <property type="match status" value="1"/>
</dbReference>
<accession>A0A644YFT5</accession>
<dbReference type="SUPFAM" id="SSF55205">
    <property type="entry name" value="EPT/RTPC-like"/>
    <property type="match status" value="1"/>
</dbReference>
<dbReference type="GO" id="GO:0003866">
    <property type="term" value="F:3-phosphoshikimate 1-carboxyvinyltransferase activity"/>
    <property type="evidence" value="ECO:0007669"/>
    <property type="project" value="UniProtKB-EC"/>
</dbReference>
<name>A0A644YFT5_9ZZZZ</name>
<dbReference type="GO" id="GO:0009073">
    <property type="term" value="P:aromatic amino acid family biosynthetic process"/>
    <property type="evidence" value="ECO:0007669"/>
    <property type="project" value="UniProtKB-KW"/>
</dbReference>
<dbReference type="EC" id="2.5.1.19" evidence="3"/>
<comment type="pathway">
    <text evidence="1">Metabolic intermediate biosynthesis; chorismate biosynthesis; chorismate from D-erythrose 4-phosphate and phosphoenolpyruvate: step 6/7.</text>
</comment>
<dbReference type="UniPathway" id="UPA00053">
    <property type="reaction ID" value="UER00089"/>
</dbReference>
<comment type="catalytic activity">
    <reaction evidence="7">
        <text>3-phosphoshikimate + phosphoenolpyruvate = 5-O-(1-carboxyvinyl)-3-phosphoshikimate + phosphate</text>
        <dbReference type="Rhea" id="RHEA:21256"/>
        <dbReference type="ChEBI" id="CHEBI:43474"/>
        <dbReference type="ChEBI" id="CHEBI:57701"/>
        <dbReference type="ChEBI" id="CHEBI:58702"/>
        <dbReference type="ChEBI" id="CHEBI:145989"/>
        <dbReference type="EC" id="2.5.1.19"/>
    </reaction>
    <physiologicalReaction direction="left-to-right" evidence="7">
        <dbReference type="Rhea" id="RHEA:21257"/>
    </physiologicalReaction>
</comment>
<dbReference type="GO" id="GO:0008652">
    <property type="term" value="P:amino acid biosynthetic process"/>
    <property type="evidence" value="ECO:0007669"/>
    <property type="project" value="UniProtKB-KW"/>
</dbReference>
<organism evidence="9">
    <name type="scientific">bioreactor metagenome</name>
    <dbReference type="NCBI Taxonomy" id="1076179"/>
    <lineage>
        <taxon>unclassified sequences</taxon>
        <taxon>metagenomes</taxon>
        <taxon>ecological metagenomes</taxon>
    </lineage>
</organism>
<evidence type="ECO:0000256" key="5">
    <source>
        <dbReference type="ARBA" id="ARBA00022679"/>
    </source>
</evidence>
<sequence length="348" mass="37792">MHIVPGKPGASDDIILDADESGLSLRMFSFVAALYGKAIRVTGKSSLLSRPVEPLVEALLQCGVQVKTSNGALPLTVCGPISRNKIELDGSFSSHMLSGLLIVAPLLEHDTEISVRNLVSRPYIAMTLNIMRQFGVEVENNNFRQFYIKGHQHYQGQEYSIEGDWSAAANFLVGAAVSGRIELTGLNQNSLQADIKIREILADFGAHVNVLDNFIRVSKNEARPFEADLTDCPDLFPPLVVLAAATNGKSVLSGTERLIHKESNRFKSLLTVFSKLGLKMEPHGNELHVYGSGHLTGGEVDSFNDHRIAMCAAIAGTLSSSEIRIENADAVSKSCPEFFGDLKKVMAK</sequence>
<dbReference type="PANTHER" id="PTHR21090:SF5">
    <property type="entry name" value="PENTAFUNCTIONAL AROM POLYPEPTIDE"/>
    <property type="match status" value="1"/>
</dbReference>
<dbReference type="Pfam" id="PF00275">
    <property type="entry name" value="EPSP_synthase"/>
    <property type="match status" value="1"/>
</dbReference>
<dbReference type="InterPro" id="IPR006264">
    <property type="entry name" value="EPSP_synthase"/>
</dbReference>
<dbReference type="InterPro" id="IPR013792">
    <property type="entry name" value="RNA3'P_cycl/enolpyr_Trfase_a/b"/>
</dbReference>
<evidence type="ECO:0000256" key="4">
    <source>
        <dbReference type="ARBA" id="ARBA00022605"/>
    </source>
</evidence>
<gene>
    <name evidence="9" type="primary">aroA_24</name>
    <name evidence="9" type="ORF">SDC9_71463</name>
</gene>
<proteinExistence type="inferred from homology"/>
<dbReference type="GO" id="GO:0009423">
    <property type="term" value="P:chorismate biosynthetic process"/>
    <property type="evidence" value="ECO:0007669"/>
    <property type="project" value="UniProtKB-UniPathway"/>
</dbReference>
<keyword evidence="4" id="KW-0028">Amino-acid biosynthesis</keyword>
<dbReference type="EMBL" id="VSSQ01004385">
    <property type="protein sequence ID" value="MPM24974.1"/>
    <property type="molecule type" value="Genomic_DNA"/>
</dbReference>
<evidence type="ECO:0000259" key="8">
    <source>
        <dbReference type="Pfam" id="PF00275"/>
    </source>
</evidence>
<dbReference type="Gene3D" id="3.65.10.10">
    <property type="entry name" value="Enolpyruvate transferase domain"/>
    <property type="match status" value="2"/>
</dbReference>
<comment type="similarity">
    <text evidence="2">Belongs to the EPSP synthase family.</text>
</comment>
<evidence type="ECO:0000256" key="7">
    <source>
        <dbReference type="ARBA" id="ARBA00044633"/>
    </source>
</evidence>
<reference evidence="9" key="1">
    <citation type="submission" date="2019-08" db="EMBL/GenBank/DDBJ databases">
        <authorList>
            <person name="Kucharzyk K."/>
            <person name="Murdoch R.W."/>
            <person name="Higgins S."/>
            <person name="Loffler F."/>
        </authorList>
    </citation>
    <scope>NUCLEOTIDE SEQUENCE</scope>
</reference>
<evidence type="ECO:0000256" key="1">
    <source>
        <dbReference type="ARBA" id="ARBA00004811"/>
    </source>
</evidence>
<evidence type="ECO:0000313" key="9">
    <source>
        <dbReference type="EMBL" id="MPM24974.1"/>
    </source>
</evidence>